<dbReference type="RefSeq" id="WP_200131018.1">
    <property type="nucleotide sequence ID" value="NZ_JAEHOI010000002.1"/>
</dbReference>
<keyword evidence="1" id="KW-0472">Membrane</keyword>
<evidence type="ECO:0000256" key="1">
    <source>
        <dbReference type="SAM" id="Phobius"/>
    </source>
</evidence>
<keyword evidence="1" id="KW-0812">Transmembrane</keyword>
<sequence length="49" mass="5628">MITAKFVLVSALLVVAASALYLRVRAWRLRRAEAKRAWDDEVRAAIERD</sequence>
<keyword evidence="3" id="KW-1185">Reference proteome</keyword>
<name>A0A934QD04_9MICO</name>
<accession>A0A934QD04</accession>
<protein>
    <submittedName>
        <fullName evidence="2">Uncharacterized protein</fullName>
    </submittedName>
</protein>
<evidence type="ECO:0000313" key="3">
    <source>
        <dbReference type="Proteomes" id="UP000618733"/>
    </source>
</evidence>
<keyword evidence="1" id="KW-1133">Transmembrane helix</keyword>
<organism evidence="2 3">
    <name type="scientific">Leucobacter edaphi</name>
    <dbReference type="NCBI Taxonomy" id="2796472"/>
    <lineage>
        <taxon>Bacteria</taxon>
        <taxon>Bacillati</taxon>
        <taxon>Actinomycetota</taxon>
        <taxon>Actinomycetes</taxon>
        <taxon>Micrococcales</taxon>
        <taxon>Microbacteriaceae</taxon>
        <taxon>Leucobacter</taxon>
    </lineage>
</organism>
<reference evidence="2" key="1">
    <citation type="submission" date="2020-12" db="EMBL/GenBank/DDBJ databases">
        <title>Leucobacter sp. CAS2, isolated from Chromium sludge.</title>
        <authorList>
            <person name="Xu Z."/>
        </authorList>
    </citation>
    <scope>NUCLEOTIDE SEQUENCE</scope>
    <source>
        <strain evidence="2">CSA2</strain>
    </source>
</reference>
<dbReference type="EMBL" id="JAEHOI010000002">
    <property type="protein sequence ID" value="MBK0420802.1"/>
    <property type="molecule type" value="Genomic_DNA"/>
</dbReference>
<gene>
    <name evidence="2" type="ORF">JD292_01730</name>
</gene>
<evidence type="ECO:0000313" key="2">
    <source>
        <dbReference type="EMBL" id="MBK0420802.1"/>
    </source>
</evidence>
<dbReference type="Proteomes" id="UP000618733">
    <property type="component" value="Unassembled WGS sequence"/>
</dbReference>
<proteinExistence type="predicted"/>
<feature type="transmembrane region" description="Helical" evidence="1">
    <location>
        <begin position="6"/>
        <end position="24"/>
    </location>
</feature>
<dbReference type="AlphaFoldDB" id="A0A934QD04"/>
<comment type="caution">
    <text evidence="2">The sequence shown here is derived from an EMBL/GenBank/DDBJ whole genome shotgun (WGS) entry which is preliminary data.</text>
</comment>